<name>A0A7U2I9Y6_PHANO</name>
<sequence length="62" mass="7227">MVTHQHYLTHVNFDLHVTPRFDDLQHSSLVHRALQALDLVAPQHQIMTPPSLAFFHHHFQAP</sequence>
<protein>
    <submittedName>
        <fullName evidence="1">Uncharacterized protein</fullName>
    </submittedName>
</protein>
<organism evidence="1 2">
    <name type="scientific">Phaeosphaeria nodorum (strain SN15 / ATCC MYA-4574 / FGSC 10173)</name>
    <name type="common">Glume blotch fungus</name>
    <name type="synonym">Parastagonospora nodorum</name>
    <dbReference type="NCBI Taxonomy" id="321614"/>
    <lineage>
        <taxon>Eukaryota</taxon>
        <taxon>Fungi</taxon>
        <taxon>Dikarya</taxon>
        <taxon>Ascomycota</taxon>
        <taxon>Pezizomycotina</taxon>
        <taxon>Dothideomycetes</taxon>
        <taxon>Pleosporomycetidae</taxon>
        <taxon>Pleosporales</taxon>
        <taxon>Pleosporineae</taxon>
        <taxon>Phaeosphaeriaceae</taxon>
        <taxon>Parastagonospora</taxon>
    </lineage>
</organism>
<dbReference type="EMBL" id="CP069041">
    <property type="protein sequence ID" value="QRD05951.1"/>
    <property type="molecule type" value="Genomic_DNA"/>
</dbReference>
<dbReference type="Proteomes" id="UP000663193">
    <property type="component" value="Chromosome 19"/>
</dbReference>
<gene>
    <name evidence="1" type="ORF">JI435_133770</name>
</gene>
<dbReference type="VEuPathDB" id="FungiDB:JI435_133770"/>
<reference evidence="2" key="1">
    <citation type="journal article" date="2021" name="BMC Genomics">
        <title>Chromosome-level genome assembly and manually-curated proteome of model necrotroph Parastagonospora nodorum Sn15 reveals a genome-wide trove of candidate effector homologs, and redundancy of virulence-related functions within an accessory chromosome.</title>
        <authorList>
            <person name="Bertazzoni S."/>
            <person name="Jones D.A.B."/>
            <person name="Phan H.T."/>
            <person name="Tan K.-C."/>
            <person name="Hane J.K."/>
        </authorList>
    </citation>
    <scope>NUCLEOTIDE SEQUENCE [LARGE SCALE GENOMIC DNA]</scope>
    <source>
        <strain evidence="2">SN15 / ATCC MYA-4574 / FGSC 10173)</strain>
    </source>
</reference>
<evidence type="ECO:0000313" key="1">
    <source>
        <dbReference type="EMBL" id="QRD05951.1"/>
    </source>
</evidence>
<proteinExistence type="predicted"/>
<keyword evidence="2" id="KW-1185">Reference proteome</keyword>
<evidence type="ECO:0000313" key="2">
    <source>
        <dbReference type="Proteomes" id="UP000663193"/>
    </source>
</evidence>
<accession>A0A7U2I9Y6</accession>
<dbReference type="AlphaFoldDB" id="A0A7U2I9Y6"/>